<dbReference type="RefSeq" id="WP_192392295.1">
    <property type="nucleotide sequence ID" value="NZ_CAJHIU010000001.1"/>
</dbReference>
<comment type="caution">
    <text evidence="2">The sequence shown here is derived from an EMBL/GenBank/DDBJ whole genome shotgun (WGS) entry which is preliminary data.</text>
</comment>
<dbReference type="PANTHER" id="PTHR35337">
    <property type="entry name" value="SLR1478 PROTEIN"/>
    <property type="match status" value="1"/>
</dbReference>
<dbReference type="InterPro" id="IPR002798">
    <property type="entry name" value="SpoIIM-like"/>
</dbReference>
<feature type="transmembrane region" description="Helical" evidence="1">
    <location>
        <begin position="274"/>
        <end position="292"/>
    </location>
</feature>
<keyword evidence="3" id="KW-1185">Reference proteome</keyword>
<evidence type="ECO:0000313" key="2">
    <source>
        <dbReference type="EMBL" id="MBD9359405.1"/>
    </source>
</evidence>
<dbReference type="EMBL" id="JACXST010000001">
    <property type="protein sequence ID" value="MBD9359405.1"/>
    <property type="molecule type" value="Genomic_DNA"/>
</dbReference>
<proteinExistence type="predicted"/>
<organism evidence="2 3">
    <name type="scientific">Methylomonas fluvii</name>
    <dbReference type="NCBI Taxonomy" id="1854564"/>
    <lineage>
        <taxon>Bacteria</taxon>
        <taxon>Pseudomonadati</taxon>
        <taxon>Pseudomonadota</taxon>
        <taxon>Gammaproteobacteria</taxon>
        <taxon>Methylococcales</taxon>
        <taxon>Methylococcaceae</taxon>
        <taxon>Methylomonas</taxon>
    </lineage>
</organism>
<feature type="transmembrane region" description="Helical" evidence="1">
    <location>
        <begin position="304"/>
        <end position="322"/>
    </location>
</feature>
<feature type="transmembrane region" description="Helical" evidence="1">
    <location>
        <begin position="223"/>
        <end position="253"/>
    </location>
</feature>
<feature type="transmembrane region" description="Helical" evidence="1">
    <location>
        <begin position="113"/>
        <end position="132"/>
    </location>
</feature>
<gene>
    <name evidence="2" type="ORF">EBB_02345</name>
</gene>
<reference evidence="2 3" key="1">
    <citation type="submission" date="2020-09" db="EMBL/GenBank/DDBJ databases">
        <title>Methylomonas albis sp. nov. and Methylomonas fluvii sp. nov.: Two cold-adapted methanotrophs from the River Elbe and an amended description of Methylovulum psychrotolerans strain Eb1.</title>
        <authorList>
            <person name="Bussmann I.K."/>
            <person name="Klings K.-W."/>
            <person name="Warnstedt J."/>
            <person name="Hoppert M."/>
            <person name="Saborowski A."/>
            <person name="Horn F."/>
            <person name="Liebner S."/>
        </authorList>
    </citation>
    <scope>NUCLEOTIDE SEQUENCE [LARGE SCALE GENOMIC DNA]</scope>
    <source>
        <strain evidence="2 3">EbB</strain>
    </source>
</reference>
<protein>
    <submittedName>
        <fullName evidence="2">Stage II sporulation protein M</fullName>
    </submittedName>
</protein>
<evidence type="ECO:0000313" key="3">
    <source>
        <dbReference type="Proteomes" id="UP000641152"/>
    </source>
</evidence>
<keyword evidence="1" id="KW-0472">Membrane</keyword>
<accession>A0ABR9D8G5</accession>
<feature type="transmembrane region" description="Helical" evidence="1">
    <location>
        <begin position="197"/>
        <end position="217"/>
    </location>
</feature>
<feature type="transmembrane region" description="Helical" evidence="1">
    <location>
        <begin position="169"/>
        <end position="190"/>
    </location>
</feature>
<sequence>MQQLNNQSQALSHWLNARKSQWEHLENTLKPTTSRRDREIGDARQLLSGYRALLSDLSLSRRVNGKAMITRYLENLFLKAHEEIYRPSNHPLARLIDLYHWEIPQLMRELKTAIFSAFALFALGIAAGWWLIGSYPDLIGLLASPKMIDHVQKGELWTDGLLNVAPSSVLSLSIAANNITVTLFAFGLGAFYGVGTLYIIGFNGFMLGGIFAFTAAYQLDGRLFAFIIGHGVVELSVIIIAGAMGLQLGEALIRPGTRNRLQAFQETSISAGKVLLAVTPFLLFAGLIEGFVSPDQAFNLPQRAVIGCCSGTIFWLILLFGVPGKSRQQ</sequence>
<dbReference type="Pfam" id="PF01944">
    <property type="entry name" value="SpoIIM"/>
    <property type="match status" value="1"/>
</dbReference>
<keyword evidence="1" id="KW-0812">Transmembrane</keyword>
<keyword evidence="1" id="KW-1133">Transmembrane helix</keyword>
<dbReference type="PANTHER" id="PTHR35337:SF1">
    <property type="entry name" value="SLR1478 PROTEIN"/>
    <property type="match status" value="1"/>
</dbReference>
<name>A0ABR9D8G5_9GAMM</name>
<evidence type="ECO:0000256" key="1">
    <source>
        <dbReference type="SAM" id="Phobius"/>
    </source>
</evidence>
<dbReference type="Proteomes" id="UP000641152">
    <property type="component" value="Unassembled WGS sequence"/>
</dbReference>